<proteinExistence type="predicted"/>
<evidence type="ECO:0000313" key="2">
    <source>
        <dbReference type="Proteomes" id="UP000324091"/>
    </source>
</evidence>
<gene>
    <name evidence="1" type="ORF">D4764_05G0012390</name>
</gene>
<evidence type="ECO:0000313" key="1">
    <source>
        <dbReference type="EMBL" id="TWW61149.1"/>
    </source>
</evidence>
<dbReference type="Proteomes" id="UP000324091">
    <property type="component" value="Chromosome 5"/>
</dbReference>
<comment type="caution">
    <text evidence="1">The sequence shown here is derived from an EMBL/GenBank/DDBJ whole genome shotgun (WGS) entry which is preliminary data.</text>
</comment>
<protein>
    <submittedName>
        <fullName evidence="1">Uncharacterized protein</fullName>
    </submittedName>
</protein>
<dbReference type="AlphaFoldDB" id="A0A5C6N2A9"/>
<reference evidence="1 2" key="1">
    <citation type="submission" date="2019-04" db="EMBL/GenBank/DDBJ databases">
        <title>Chromosome genome assembly for Takifugu flavidus.</title>
        <authorList>
            <person name="Xiao S."/>
        </authorList>
    </citation>
    <scope>NUCLEOTIDE SEQUENCE [LARGE SCALE GENOMIC DNA]</scope>
    <source>
        <strain evidence="1">HTHZ2018</strain>
        <tissue evidence="1">Muscle</tissue>
    </source>
</reference>
<sequence>MTETDKSKGHLNNAIIKFDDHTTVAGLISGGDETAYREEVERLST</sequence>
<accession>A0A5C6N2A9</accession>
<dbReference type="EMBL" id="RHFK02000018">
    <property type="protein sequence ID" value="TWW61149.1"/>
    <property type="molecule type" value="Genomic_DNA"/>
</dbReference>
<keyword evidence="2" id="KW-1185">Reference proteome</keyword>
<organism evidence="1 2">
    <name type="scientific">Takifugu flavidus</name>
    <name type="common">sansaifugu</name>
    <dbReference type="NCBI Taxonomy" id="433684"/>
    <lineage>
        <taxon>Eukaryota</taxon>
        <taxon>Metazoa</taxon>
        <taxon>Chordata</taxon>
        <taxon>Craniata</taxon>
        <taxon>Vertebrata</taxon>
        <taxon>Euteleostomi</taxon>
        <taxon>Actinopterygii</taxon>
        <taxon>Neopterygii</taxon>
        <taxon>Teleostei</taxon>
        <taxon>Neoteleostei</taxon>
        <taxon>Acanthomorphata</taxon>
        <taxon>Eupercaria</taxon>
        <taxon>Tetraodontiformes</taxon>
        <taxon>Tetradontoidea</taxon>
        <taxon>Tetraodontidae</taxon>
        <taxon>Takifugu</taxon>
    </lineage>
</organism>
<name>A0A5C6N2A9_9TELE</name>